<protein>
    <submittedName>
        <fullName evidence="7">Energy transducer TonB</fullName>
    </submittedName>
</protein>
<accession>A0ABS5JS92</accession>
<gene>
    <name evidence="7" type="ORF">KEM10_05220</name>
</gene>
<comment type="caution">
    <text evidence="7">The sequence shown here is derived from an EMBL/GenBank/DDBJ whole genome shotgun (WGS) entry which is preliminary data.</text>
</comment>
<feature type="chain" id="PRO_5047133340" evidence="5">
    <location>
        <begin position="21"/>
        <end position="207"/>
    </location>
</feature>
<evidence type="ECO:0000256" key="4">
    <source>
        <dbReference type="ARBA" id="ARBA00023136"/>
    </source>
</evidence>
<dbReference type="EMBL" id="JAGUCO010000002">
    <property type="protein sequence ID" value="MBS2097670.1"/>
    <property type="molecule type" value="Genomic_DNA"/>
</dbReference>
<feature type="domain" description="TonB C-terminal" evidence="6">
    <location>
        <begin position="125"/>
        <end position="205"/>
    </location>
</feature>
<comment type="subcellular location">
    <subcellularLocation>
        <location evidence="1">Membrane</location>
        <topology evidence="1">Single-pass membrane protein</topology>
    </subcellularLocation>
</comment>
<keyword evidence="5" id="KW-0732">Signal</keyword>
<dbReference type="Pfam" id="PF03544">
    <property type="entry name" value="TonB_C"/>
    <property type="match status" value="1"/>
</dbReference>
<dbReference type="SUPFAM" id="SSF74653">
    <property type="entry name" value="TolA/TonB C-terminal domain"/>
    <property type="match status" value="1"/>
</dbReference>
<name>A0ABS5JS92_9BACT</name>
<dbReference type="SUPFAM" id="SSF82185">
    <property type="entry name" value="Histone H3 K4-specific methyltransferase SET7/9 N-terminal domain"/>
    <property type="match status" value="1"/>
</dbReference>
<sequence>MCRKIVMIQLLLIVSMTISAQGKEVTRDEGLLQSKFIESEDGLRNGSYQLFYKDNLVEKGQYKNGEKVGKWQFYSFNKILDYEYDFDSKVITRIGGERITETSRFNTPCFFEGSQMVPYLFMVQNVFYPKKAIAEELTGRVVLTLQINEDGEIYGFYISEKLHSDLDQAVIKAARRIPKDWHFFPATHEGRALLSEYKIPIEFDLGL</sequence>
<evidence type="ECO:0000256" key="3">
    <source>
        <dbReference type="ARBA" id="ARBA00022989"/>
    </source>
</evidence>
<organism evidence="7 8">
    <name type="scientific">Carboxylicivirga linearis</name>
    <dbReference type="NCBI Taxonomy" id="1628157"/>
    <lineage>
        <taxon>Bacteria</taxon>
        <taxon>Pseudomonadati</taxon>
        <taxon>Bacteroidota</taxon>
        <taxon>Bacteroidia</taxon>
        <taxon>Marinilabiliales</taxon>
        <taxon>Marinilabiliaceae</taxon>
        <taxon>Carboxylicivirga</taxon>
    </lineage>
</organism>
<evidence type="ECO:0000313" key="7">
    <source>
        <dbReference type="EMBL" id="MBS2097670.1"/>
    </source>
</evidence>
<evidence type="ECO:0000256" key="2">
    <source>
        <dbReference type="ARBA" id="ARBA00022692"/>
    </source>
</evidence>
<keyword evidence="4" id="KW-0472">Membrane</keyword>
<proteinExistence type="predicted"/>
<reference evidence="7 8" key="1">
    <citation type="journal article" date="2015" name="Int. J. Syst. Evol. Microbiol.">
        <title>Carboxylicivirga linearis sp. nov., isolated from a sea cucumber culture pond.</title>
        <authorList>
            <person name="Wang F.Q."/>
            <person name="Zhou Y.X."/>
            <person name="Lin X.Z."/>
            <person name="Chen G.J."/>
            <person name="Du Z.J."/>
        </authorList>
    </citation>
    <scope>NUCLEOTIDE SEQUENCE [LARGE SCALE GENOMIC DNA]</scope>
    <source>
        <strain evidence="7 8">FB218</strain>
    </source>
</reference>
<dbReference type="RefSeq" id="WP_212214369.1">
    <property type="nucleotide sequence ID" value="NZ_JAGUCO010000002.1"/>
</dbReference>
<dbReference type="Gene3D" id="3.30.1150.10">
    <property type="match status" value="1"/>
</dbReference>
<dbReference type="Proteomes" id="UP000708576">
    <property type="component" value="Unassembled WGS sequence"/>
</dbReference>
<evidence type="ECO:0000259" key="6">
    <source>
        <dbReference type="Pfam" id="PF03544"/>
    </source>
</evidence>
<dbReference type="Gene3D" id="2.20.110.10">
    <property type="entry name" value="Histone H3 K4-specific methyltransferase SET7/9 N-terminal domain"/>
    <property type="match status" value="1"/>
</dbReference>
<keyword evidence="8" id="KW-1185">Reference proteome</keyword>
<dbReference type="InterPro" id="IPR006260">
    <property type="entry name" value="TonB/TolA_C"/>
</dbReference>
<evidence type="ECO:0000256" key="5">
    <source>
        <dbReference type="SAM" id="SignalP"/>
    </source>
</evidence>
<evidence type="ECO:0000313" key="8">
    <source>
        <dbReference type="Proteomes" id="UP000708576"/>
    </source>
</evidence>
<dbReference type="NCBIfam" id="TIGR01352">
    <property type="entry name" value="tonB_Cterm"/>
    <property type="match status" value="1"/>
</dbReference>
<evidence type="ECO:0000256" key="1">
    <source>
        <dbReference type="ARBA" id="ARBA00004167"/>
    </source>
</evidence>
<dbReference type="InterPro" id="IPR037682">
    <property type="entry name" value="TonB_C"/>
</dbReference>
<keyword evidence="3" id="KW-1133">Transmembrane helix</keyword>
<keyword evidence="2" id="KW-0812">Transmembrane</keyword>
<feature type="signal peptide" evidence="5">
    <location>
        <begin position="1"/>
        <end position="20"/>
    </location>
</feature>